<dbReference type="RefSeq" id="WP_105002425.1">
    <property type="nucleotide sequence ID" value="NZ_MQVX01000001.1"/>
</dbReference>
<feature type="transmembrane region" description="Helical" evidence="5">
    <location>
        <begin position="108"/>
        <end position="126"/>
    </location>
</feature>
<protein>
    <recommendedName>
        <fullName evidence="5">Probable membrane transporter protein</fullName>
    </recommendedName>
</protein>
<proteinExistence type="inferred from homology"/>
<evidence type="ECO:0000256" key="2">
    <source>
        <dbReference type="ARBA" id="ARBA00022692"/>
    </source>
</evidence>
<dbReference type="EMBL" id="MQVX01000001">
    <property type="protein sequence ID" value="PQJ16767.1"/>
    <property type="molecule type" value="Genomic_DNA"/>
</dbReference>
<feature type="transmembrane region" description="Helical" evidence="5">
    <location>
        <begin position="239"/>
        <end position="258"/>
    </location>
</feature>
<feature type="transmembrane region" description="Helical" evidence="5">
    <location>
        <begin position="82"/>
        <end position="102"/>
    </location>
</feature>
<evidence type="ECO:0000256" key="3">
    <source>
        <dbReference type="ARBA" id="ARBA00022989"/>
    </source>
</evidence>
<evidence type="ECO:0000256" key="5">
    <source>
        <dbReference type="RuleBase" id="RU363041"/>
    </source>
</evidence>
<keyword evidence="3 5" id="KW-1133">Transmembrane helix</keyword>
<keyword evidence="7" id="KW-1185">Reference proteome</keyword>
<comment type="similarity">
    <text evidence="5">Belongs to the 4-toluene sulfonate uptake permease (TSUP) (TC 2.A.102) family.</text>
</comment>
<evidence type="ECO:0000313" key="7">
    <source>
        <dbReference type="Proteomes" id="UP000239366"/>
    </source>
</evidence>
<dbReference type="AlphaFoldDB" id="A0A2S7TB85"/>
<feature type="transmembrane region" description="Helical" evidence="5">
    <location>
        <begin position="147"/>
        <end position="173"/>
    </location>
</feature>
<feature type="transmembrane region" description="Helical" evidence="5">
    <location>
        <begin position="211"/>
        <end position="233"/>
    </location>
</feature>
<accession>A0A2S7TB85</accession>
<dbReference type="Proteomes" id="UP000239366">
    <property type="component" value="Unassembled WGS sequence"/>
</dbReference>
<dbReference type="Pfam" id="PF01925">
    <property type="entry name" value="TauE"/>
    <property type="match status" value="1"/>
</dbReference>
<feature type="transmembrane region" description="Helical" evidence="5">
    <location>
        <begin position="12"/>
        <end position="32"/>
    </location>
</feature>
<evidence type="ECO:0000256" key="4">
    <source>
        <dbReference type="ARBA" id="ARBA00023136"/>
    </source>
</evidence>
<dbReference type="GO" id="GO:0005886">
    <property type="term" value="C:plasma membrane"/>
    <property type="evidence" value="ECO:0007669"/>
    <property type="project" value="UniProtKB-SubCell"/>
</dbReference>
<dbReference type="InterPro" id="IPR002781">
    <property type="entry name" value="TM_pro_TauE-like"/>
</dbReference>
<sequence length="259" mass="28101">MEAWYTQPVEHWYYFLLLVAVGFAVGFINTLAGGGSLLSLPTLIFLGLPPAVANGTNRVAIVIQTALATAGFKSKGVSTYPFNAYLGISALIGAIIGAQIAVDIKGETFNRILAIIMIVVLVLIVFRPKIDIQQLQERTTGKHLWMGIGAFFLFGIYGGFINAGIGFVIILFLHYVNHMTLVRVNATKVAVVFTYTLSALFIFAMNDKVNWLVGLVLACGNGLGGWVASRVSVNKGDGFIKVFLVIMVVAMAIKLWFFT</sequence>
<evidence type="ECO:0000256" key="1">
    <source>
        <dbReference type="ARBA" id="ARBA00004141"/>
    </source>
</evidence>
<keyword evidence="4 5" id="KW-0472">Membrane</keyword>
<keyword evidence="5" id="KW-1003">Cell membrane</keyword>
<feature type="transmembrane region" description="Helical" evidence="5">
    <location>
        <begin position="185"/>
        <end position="204"/>
    </location>
</feature>
<reference evidence="7" key="1">
    <citation type="submission" date="2016-11" db="EMBL/GenBank/DDBJ databases">
        <title>Trade-off between light-utilization and light-protection in marine flavobacteria.</title>
        <authorList>
            <person name="Kumagai Y."/>
            <person name="Yoshizawa S."/>
            <person name="Kogure K."/>
        </authorList>
    </citation>
    <scope>NUCLEOTIDE SEQUENCE [LARGE SCALE GENOMIC DNA]</scope>
    <source>
        <strain evidence="7">SG-18</strain>
    </source>
</reference>
<dbReference type="PANTHER" id="PTHR43701:SF2">
    <property type="entry name" value="MEMBRANE TRANSPORTER PROTEIN YJNA-RELATED"/>
    <property type="match status" value="1"/>
</dbReference>
<evidence type="ECO:0000313" key="6">
    <source>
        <dbReference type="EMBL" id="PQJ16767.1"/>
    </source>
</evidence>
<comment type="subcellular location">
    <subcellularLocation>
        <location evidence="5">Cell membrane</location>
        <topology evidence="5">Multi-pass membrane protein</topology>
    </subcellularLocation>
    <subcellularLocation>
        <location evidence="1">Membrane</location>
        <topology evidence="1">Multi-pass membrane protein</topology>
    </subcellularLocation>
</comment>
<gene>
    <name evidence="6" type="ORF">BST99_03530</name>
</gene>
<comment type="caution">
    <text evidence="6">The sequence shown here is derived from an EMBL/GenBank/DDBJ whole genome shotgun (WGS) entry which is preliminary data.</text>
</comment>
<keyword evidence="2 5" id="KW-0812">Transmembrane</keyword>
<dbReference type="OrthoDB" id="554695at2"/>
<dbReference type="PANTHER" id="PTHR43701">
    <property type="entry name" value="MEMBRANE TRANSPORTER PROTEIN MJ0441-RELATED"/>
    <property type="match status" value="1"/>
</dbReference>
<name>A0A2S7TB85_9FLAO</name>
<organism evidence="6 7">
    <name type="scientific">Aureicoccus marinus</name>
    <dbReference type="NCBI Taxonomy" id="754435"/>
    <lineage>
        <taxon>Bacteria</taxon>
        <taxon>Pseudomonadati</taxon>
        <taxon>Bacteroidota</taxon>
        <taxon>Flavobacteriia</taxon>
        <taxon>Flavobacteriales</taxon>
        <taxon>Flavobacteriaceae</taxon>
        <taxon>Aureicoccus</taxon>
    </lineage>
</organism>
<dbReference type="InterPro" id="IPR051598">
    <property type="entry name" value="TSUP/Inactive_protease-like"/>
</dbReference>